<organism evidence="2 3">
    <name type="scientific">Candidatus Nanohalococcus occultus</name>
    <dbReference type="NCBI Taxonomy" id="2978047"/>
    <lineage>
        <taxon>Archaea</taxon>
        <taxon>Candidatus Nanohalarchaeota</taxon>
        <taxon>Candidatus Nanohalarchaeota incertae sedis</taxon>
        <taxon>Candidatus Nanohalococcus</taxon>
    </lineage>
</organism>
<feature type="transmembrane region" description="Helical" evidence="1">
    <location>
        <begin position="12"/>
        <end position="30"/>
    </location>
</feature>
<evidence type="ECO:0000313" key="3">
    <source>
        <dbReference type="Proteomes" id="UP001218034"/>
    </source>
</evidence>
<gene>
    <name evidence="2" type="ORF">SVXNc_0626</name>
</gene>
<protein>
    <submittedName>
        <fullName evidence="2">Membrane protein</fullName>
    </submittedName>
</protein>
<dbReference type="RefSeq" id="WP_347721477.1">
    <property type="nucleotide sequence ID" value="NZ_CP104395.1"/>
</dbReference>
<dbReference type="GeneID" id="90590064"/>
<reference evidence="2 3" key="1">
    <citation type="submission" date="2022-09" db="EMBL/GenBank/DDBJ databases">
        <title>Xylan utilization by haloarchaea-nanohaloarchaea associations.</title>
        <authorList>
            <person name="Yakimov M."/>
        </authorList>
    </citation>
    <scope>NUCLEOTIDE SEQUENCE [LARGE SCALE GENOMIC DNA]</scope>
    <source>
        <strain evidence="2 3">SVXNc</strain>
    </source>
</reference>
<accession>A0ABY8CFY1</accession>
<keyword evidence="3" id="KW-1185">Reference proteome</keyword>
<keyword evidence="1" id="KW-1133">Transmembrane helix</keyword>
<proteinExistence type="predicted"/>
<keyword evidence="1" id="KW-0472">Membrane</keyword>
<dbReference type="Proteomes" id="UP001218034">
    <property type="component" value="Chromosome"/>
</dbReference>
<evidence type="ECO:0000313" key="2">
    <source>
        <dbReference type="EMBL" id="WEL19640.1"/>
    </source>
</evidence>
<dbReference type="EMBL" id="CP104395">
    <property type="protein sequence ID" value="WEL19640.1"/>
    <property type="molecule type" value="Genomic_DNA"/>
</dbReference>
<name>A0ABY8CFY1_9ARCH</name>
<keyword evidence="1" id="KW-0812">Transmembrane</keyword>
<evidence type="ECO:0000256" key="1">
    <source>
        <dbReference type="SAM" id="Phobius"/>
    </source>
</evidence>
<sequence length="147" mass="16944">MFEETQRFRQPWLWTIVLGTTVMTVLALAFDGQYISGLMALAVMALTAGFLYAVRLDTRIDEDEISIRLFPFHISSRTLSYDEIEDLSVERYSPLREFGGWGLRWRPGKRAYNVSGNQGLRIKKKDGKEIVIGTQRPEELEQVVEKL</sequence>
<feature type="transmembrane region" description="Helical" evidence="1">
    <location>
        <begin position="36"/>
        <end position="54"/>
    </location>
</feature>